<gene>
    <name evidence="1" type="ORF">XNOV1_A021481</name>
</gene>
<accession>A0AAV1GAR1</accession>
<reference evidence="1" key="1">
    <citation type="submission" date="2023-08" db="EMBL/GenBank/DDBJ databases">
        <authorList>
            <person name="Alioto T."/>
            <person name="Alioto T."/>
            <person name="Gomez Garrido J."/>
        </authorList>
    </citation>
    <scope>NUCLEOTIDE SEQUENCE</scope>
</reference>
<keyword evidence="2" id="KW-1185">Reference proteome</keyword>
<proteinExistence type="predicted"/>
<evidence type="ECO:0000313" key="2">
    <source>
        <dbReference type="Proteomes" id="UP001178508"/>
    </source>
</evidence>
<sequence>MAAVAVGGLGQSLPDYQATHNYNQADEKLAHRQNATTTIAAIRGRSSQPWALFTASGRLCYAGHHPIIITSDNMLPAHDTNYNNHATHRLLCRVVSVQVQPRRTLPQGAV</sequence>
<dbReference type="AlphaFoldDB" id="A0AAV1GAR1"/>
<name>A0AAV1GAR1_XYRNO</name>
<evidence type="ECO:0000313" key="1">
    <source>
        <dbReference type="EMBL" id="CAJ1069774.1"/>
    </source>
</evidence>
<dbReference type="Proteomes" id="UP001178508">
    <property type="component" value="Chromosome 12"/>
</dbReference>
<dbReference type="EMBL" id="OY660875">
    <property type="protein sequence ID" value="CAJ1069774.1"/>
    <property type="molecule type" value="Genomic_DNA"/>
</dbReference>
<organism evidence="1 2">
    <name type="scientific">Xyrichtys novacula</name>
    <name type="common">Pearly razorfish</name>
    <name type="synonym">Hemipteronotus novacula</name>
    <dbReference type="NCBI Taxonomy" id="13765"/>
    <lineage>
        <taxon>Eukaryota</taxon>
        <taxon>Metazoa</taxon>
        <taxon>Chordata</taxon>
        <taxon>Craniata</taxon>
        <taxon>Vertebrata</taxon>
        <taxon>Euteleostomi</taxon>
        <taxon>Actinopterygii</taxon>
        <taxon>Neopterygii</taxon>
        <taxon>Teleostei</taxon>
        <taxon>Neoteleostei</taxon>
        <taxon>Acanthomorphata</taxon>
        <taxon>Eupercaria</taxon>
        <taxon>Labriformes</taxon>
        <taxon>Labridae</taxon>
        <taxon>Xyrichtys</taxon>
    </lineage>
</organism>
<protein>
    <submittedName>
        <fullName evidence="1">Uncharacterized protein</fullName>
    </submittedName>
</protein>